<dbReference type="AlphaFoldDB" id="A0AAV6W1G1"/>
<keyword evidence="8" id="KW-0677">Repeat</keyword>
<dbReference type="InterPro" id="IPR015943">
    <property type="entry name" value="WD40/YVTN_repeat-like_dom_sf"/>
</dbReference>
<evidence type="ECO:0000313" key="14">
    <source>
        <dbReference type="Proteomes" id="UP000827092"/>
    </source>
</evidence>
<dbReference type="GO" id="GO:0019905">
    <property type="term" value="F:syntaxin binding"/>
    <property type="evidence" value="ECO:0007669"/>
    <property type="project" value="TreeGrafter"/>
</dbReference>
<dbReference type="InterPro" id="IPR013905">
    <property type="entry name" value="Lgl_C_dom"/>
</dbReference>
<keyword evidence="14" id="KW-1185">Reference proteome</keyword>
<dbReference type="InterPro" id="IPR036322">
    <property type="entry name" value="WD40_repeat_dom_sf"/>
</dbReference>
<evidence type="ECO:0000256" key="2">
    <source>
        <dbReference type="ARBA" id="ARBA00004496"/>
    </source>
</evidence>
<accession>A0AAV6W1G1</accession>
<keyword evidence="9" id="KW-0472">Membrane</keyword>
<evidence type="ECO:0000256" key="8">
    <source>
        <dbReference type="ARBA" id="ARBA00022737"/>
    </source>
</evidence>
<keyword evidence="6" id="KW-0597">Phosphoprotein</keyword>
<dbReference type="GO" id="GO:0030866">
    <property type="term" value="P:cortical actin cytoskeleton organization"/>
    <property type="evidence" value="ECO:0007669"/>
    <property type="project" value="TreeGrafter"/>
</dbReference>
<comment type="caution">
    <text evidence="13">The sequence shown here is derived from an EMBL/GenBank/DDBJ whole genome shotgun (WGS) entry which is preliminary data.</text>
</comment>
<name>A0AAV6W1G1_9ARAC</name>
<feature type="compositionally biased region" description="Polar residues" evidence="10">
    <location>
        <begin position="688"/>
        <end position="699"/>
    </location>
</feature>
<dbReference type="GO" id="GO:0032878">
    <property type="term" value="P:regulation of establishment or maintenance of cell polarity"/>
    <property type="evidence" value="ECO:0007669"/>
    <property type="project" value="TreeGrafter"/>
</dbReference>
<dbReference type="GO" id="GO:0006893">
    <property type="term" value="P:Golgi to plasma membrane transport"/>
    <property type="evidence" value="ECO:0007669"/>
    <property type="project" value="TreeGrafter"/>
</dbReference>
<dbReference type="PANTHER" id="PTHR10241">
    <property type="entry name" value="LETHAL 2 GIANT LARVAE PROTEIN"/>
    <property type="match status" value="1"/>
</dbReference>
<protein>
    <recommendedName>
        <fullName evidence="15">Lethal giant larvae</fullName>
    </recommendedName>
</protein>
<organism evidence="13 14">
    <name type="scientific">Oedothorax gibbosus</name>
    <dbReference type="NCBI Taxonomy" id="931172"/>
    <lineage>
        <taxon>Eukaryota</taxon>
        <taxon>Metazoa</taxon>
        <taxon>Ecdysozoa</taxon>
        <taxon>Arthropoda</taxon>
        <taxon>Chelicerata</taxon>
        <taxon>Arachnida</taxon>
        <taxon>Araneae</taxon>
        <taxon>Araneomorphae</taxon>
        <taxon>Entelegynae</taxon>
        <taxon>Araneoidea</taxon>
        <taxon>Linyphiidae</taxon>
        <taxon>Erigoninae</taxon>
        <taxon>Oedothorax</taxon>
    </lineage>
</organism>
<dbReference type="InterPro" id="IPR000664">
    <property type="entry name" value="Lethal2_giant"/>
</dbReference>
<keyword evidence="7" id="KW-0853">WD repeat</keyword>
<dbReference type="GO" id="GO:0045159">
    <property type="term" value="F:myosin II binding"/>
    <property type="evidence" value="ECO:0007669"/>
    <property type="project" value="TreeGrafter"/>
</dbReference>
<dbReference type="PRINTS" id="PR00962">
    <property type="entry name" value="LETHAL2GIANT"/>
</dbReference>
<feature type="region of interest" description="Disordered" evidence="10">
    <location>
        <begin position="660"/>
        <end position="711"/>
    </location>
</feature>
<sequence>MFKFKGNKNQQSNTEIAKSVEDYFSFSKLSTLGFPYKPTALAWDPHMCLVAIGTYYGSIRIYGAPGVQFCGELRQKISIVDLLFVPKKARLICLCSDNSLHLWELNERNGNWCLEEIKCFVLTGLMKKITVISLNSTSDILYLGTMCGNIYTLNVETFEMAESVIYQDVVVQNIPDDKKLKQGSVKVISTQPRSPDCLLIGYQQGLITLWDVKKLVVISTFISSQGLESVSWLPHGAKFISSHSDGSYVMWNSDDSSKPAEVPMTPYGPFSCKSIDKVLWNSVKGGDEYIIFSGGMPRSNYGDKFTVTIMCGERHEVLDLTSKVIDFFTISDMFEESEFDNPCALIILLEEELIALDLESESWLPFKLPYLSIPHASPITCFQYISDVHKDMWKLLKTSGPKEIDESFSESEWPIKGGKVTSENNLVNNILVTGHENGCVKIWNASLTSLLLISEFHTSQVFITYDGDEESDGAIEEWPPFRKIASYDSLLDDPRFAIRSIVLNDVSRTLIAGGAAGQLLVLQLLDVEAEKETIVTHVTIGDKWDSNLWCNPQPLIVKHGKRKYTEGFQVQCVVQITPPAPVTSLVFHAEWNLVAAGITHGFLLYDIVQKKSVLSRYTLNISDGGSVITNVSPKTKSLRKSFRESFRKLKITKSRSLKKERTGSISSDRQEEISLSSSSKRESFTSSPDPTLGSSTSPEPRSFEGDSESRSGDTINSIQCLYFVQSFIINNVVTTPTLWVGTSSGNIYIYTITLPASDCRTSDAVACQLGKEVQMKHQAPVLGIRVVDHRGYPIPDPTDVHYQRSKPADLTGSHRVLICTEEQIKVFTLPSMKPFCKNKITMTEGYHVSKVGFSTFPNKADAKSSEHCVLCLSRSSGISLYSIPDLKKFISFNFCSIEDVEFIPKAVFLNNGLIVCLNSQSEFEIISLSTAVTKRVTCKVEIPEGAREIARPQENIVLEMQVVSPQNGQSDDVQGNLSNTTDPQIRNHLNDSGRDAEEDRRLSVTSGRTVTDTLDAENQGNRSQGNLNGNTSNPSETTLQQLQRAPLAVIDELNSSEESHLDSSNQSRRSVSGL</sequence>
<dbReference type="EMBL" id="JAFNEN010000002">
    <property type="protein sequence ID" value="KAG8201923.1"/>
    <property type="molecule type" value="Genomic_DNA"/>
</dbReference>
<feature type="compositionally biased region" description="Basic and acidic residues" evidence="10">
    <location>
        <begin position="988"/>
        <end position="1002"/>
    </location>
</feature>
<dbReference type="PANTHER" id="PTHR10241:SF29">
    <property type="entry name" value="LETHAL(2) GIANT LARVAE PROTEIN"/>
    <property type="match status" value="1"/>
</dbReference>
<dbReference type="Proteomes" id="UP000827092">
    <property type="component" value="Unassembled WGS sequence"/>
</dbReference>
<evidence type="ECO:0000256" key="6">
    <source>
        <dbReference type="ARBA" id="ARBA00022553"/>
    </source>
</evidence>
<evidence type="ECO:0000259" key="12">
    <source>
        <dbReference type="Pfam" id="PF08596"/>
    </source>
</evidence>
<evidence type="ECO:0000256" key="3">
    <source>
        <dbReference type="ARBA" id="ARBA00008070"/>
    </source>
</evidence>
<dbReference type="Gene3D" id="2.130.10.10">
    <property type="entry name" value="YVTN repeat-like/Quinoprotein amine dehydrogenase"/>
    <property type="match status" value="2"/>
</dbReference>
<dbReference type="GO" id="GO:0030864">
    <property type="term" value="C:cortical actin cytoskeleton"/>
    <property type="evidence" value="ECO:0007669"/>
    <property type="project" value="TreeGrafter"/>
</dbReference>
<dbReference type="GO" id="GO:0008593">
    <property type="term" value="P:regulation of Notch signaling pathway"/>
    <property type="evidence" value="ECO:0007669"/>
    <property type="project" value="TreeGrafter"/>
</dbReference>
<feature type="compositionally biased region" description="Polar residues" evidence="10">
    <location>
        <begin position="1003"/>
        <end position="1039"/>
    </location>
</feature>
<keyword evidence="5" id="KW-0963">Cytoplasm</keyword>
<comment type="similarity">
    <text evidence="3">Belongs to the WD repeat L(2)GL family.</text>
</comment>
<dbReference type="InterPro" id="IPR013577">
    <property type="entry name" value="LLGL2"/>
</dbReference>
<dbReference type="InterPro" id="IPR001680">
    <property type="entry name" value="WD40_rpt"/>
</dbReference>
<evidence type="ECO:0000256" key="5">
    <source>
        <dbReference type="ARBA" id="ARBA00022490"/>
    </source>
</evidence>
<reference evidence="13 14" key="1">
    <citation type="journal article" date="2022" name="Nat. Ecol. Evol.">
        <title>A masculinizing supergene underlies an exaggerated male reproductive morph in a spider.</title>
        <authorList>
            <person name="Hendrickx F."/>
            <person name="De Corte Z."/>
            <person name="Sonet G."/>
            <person name="Van Belleghem S.M."/>
            <person name="Kostlbacher S."/>
            <person name="Vangestel C."/>
        </authorList>
    </citation>
    <scope>NUCLEOTIDE SEQUENCE [LARGE SCALE GENOMIC DNA]</scope>
    <source>
        <strain evidence="13">W744_W776</strain>
    </source>
</reference>
<dbReference type="GO" id="GO:0012505">
    <property type="term" value="C:endomembrane system"/>
    <property type="evidence" value="ECO:0007669"/>
    <property type="project" value="UniProtKB-SubCell"/>
</dbReference>
<evidence type="ECO:0000259" key="11">
    <source>
        <dbReference type="Pfam" id="PF08366"/>
    </source>
</evidence>
<evidence type="ECO:0000256" key="1">
    <source>
        <dbReference type="ARBA" id="ARBA00004308"/>
    </source>
</evidence>
<feature type="compositionally biased region" description="Polar residues" evidence="10">
    <location>
        <begin position="1062"/>
        <end position="1074"/>
    </location>
</feature>
<feature type="region of interest" description="Disordered" evidence="10">
    <location>
        <begin position="1055"/>
        <end position="1074"/>
    </location>
</feature>
<dbReference type="Pfam" id="PF08366">
    <property type="entry name" value="LLGL"/>
    <property type="match status" value="1"/>
</dbReference>
<evidence type="ECO:0000256" key="7">
    <source>
        <dbReference type="ARBA" id="ARBA00022574"/>
    </source>
</evidence>
<feature type="compositionally biased region" description="Basic and acidic residues" evidence="10">
    <location>
        <begin position="660"/>
        <end position="672"/>
    </location>
</feature>
<dbReference type="GO" id="GO:0005096">
    <property type="term" value="F:GTPase activator activity"/>
    <property type="evidence" value="ECO:0007669"/>
    <property type="project" value="TreeGrafter"/>
</dbReference>
<evidence type="ECO:0000256" key="10">
    <source>
        <dbReference type="SAM" id="MobiDB-lite"/>
    </source>
</evidence>
<evidence type="ECO:0008006" key="15">
    <source>
        <dbReference type="Google" id="ProtNLM"/>
    </source>
</evidence>
<dbReference type="SUPFAM" id="SSF50978">
    <property type="entry name" value="WD40 repeat-like"/>
    <property type="match status" value="2"/>
</dbReference>
<feature type="compositionally biased region" description="Polar residues" evidence="10">
    <location>
        <begin position="965"/>
        <end position="984"/>
    </location>
</feature>
<dbReference type="SMART" id="SM00320">
    <property type="entry name" value="WD40"/>
    <property type="match status" value="6"/>
</dbReference>
<feature type="region of interest" description="Disordered" evidence="10">
    <location>
        <begin position="965"/>
        <end position="1039"/>
    </location>
</feature>
<comment type="subcellular location">
    <subcellularLocation>
        <location evidence="2">Cytoplasm</location>
    </subcellularLocation>
    <subcellularLocation>
        <location evidence="1">Endomembrane system</location>
    </subcellularLocation>
</comment>
<dbReference type="GO" id="GO:0051294">
    <property type="term" value="P:establishment of spindle orientation"/>
    <property type="evidence" value="ECO:0007669"/>
    <property type="project" value="TreeGrafter"/>
</dbReference>
<evidence type="ECO:0000256" key="9">
    <source>
        <dbReference type="ARBA" id="ARBA00023136"/>
    </source>
</evidence>
<feature type="domain" description="Lethal giant larvae (Lgl)-like C-terminal" evidence="12">
    <location>
        <begin position="730"/>
        <end position="934"/>
    </location>
</feature>
<evidence type="ECO:0000256" key="4">
    <source>
        <dbReference type="ARBA" id="ARBA00022483"/>
    </source>
</evidence>
<feature type="compositionally biased region" description="Basic and acidic residues" evidence="10">
    <location>
        <begin position="701"/>
        <end position="711"/>
    </location>
</feature>
<dbReference type="Pfam" id="PF08596">
    <property type="entry name" value="Lgl_C"/>
    <property type="match status" value="1"/>
</dbReference>
<keyword evidence="4" id="KW-0268">Exocytosis</keyword>
<dbReference type="GO" id="GO:0006887">
    <property type="term" value="P:exocytosis"/>
    <property type="evidence" value="ECO:0007669"/>
    <property type="project" value="UniProtKB-KW"/>
</dbReference>
<proteinExistence type="inferred from homology"/>
<evidence type="ECO:0000313" key="13">
    <source>
        <dbReference type="EMBL" id="KAG8201923.1"/>
    </source>
</evidence>
<gene>
    <name evidence="13" type="ORF">JTE90_027400</name>
</gene>
<feature type="domain" description="Lethal giant larvae homologue 2" evidence="11">
    <location>
        <begin position="264"/>
        <end position="363"/>
    </location>
</feature>
<dbReference type="GO" id="GO:0005886">
    <property type="term" value="C:plasma membrane"/>
    <property type="evidence" value="ECO:0007669"/>
    <property type="project" value="TreeGrafter"/>
</dbReference>